<feature type="domain" description="ATPase dynein-related AAA" evidence="2">
    <location>
        <begin position="553"/>
        <end position="702"/>
    </location>
</feature>
<dbReference type="SUPFAM" id="SSF52540">
    <property type="entry name" value="P-loop containing nucleoside triphosphate hydrolases"/>
    <property type="match status" value="1"/>
</dbReference>
<protein>
    <submittedName>
        <fullName evidence="3">EVE domain-containing protein</fullName>
    </submittedName>
</protein>
<dbReference type="GO" id="GO:0005524">
    <property type="term" value="F:ATP binding"/>
    <property type="evidence" value="ECO:0007669"/>
    <property type="project" value="InterPro"/>
</dbReference>
<dbReference type="Gene3D" id="3.40.50.300">
    <property type="entry name" value="P-loop containing nucleotide triphosphate hydrolases"/>
    <property type="match status" value="1"/>
</dbReference>
<dbReference type="InterPro" id="IPR015947">
    <property type="entry name" value="PUA-like_sf"/>
</dbReference>
<proteinExistence type="predicted"/>
<dbReference type="InterPro" id="IPR052934">
    <property type="entry name" value="Methyl-DNA_Rec/Restrict_Enz"/>
</dbReference>
<dbReference type="PANTHER" id="PTHR37291">
    <property type="entry name" value="5-METHYLCYTOSINE-SPECIFIC RESTRICTION ENZYME B"/>
    <property type="match status" value="1"/>
</dbReference>
<dbReference type="Proteomes" id="UP000261079">
    <property type="component" value="Unassembled WGS sequence"/>
</dbReference>
<evidence type="ECO:0000259" key="1">
    <source>
        <dbReference type="Pfam" id="PF01878"/>
    </source>
</evidence>
<dbReference type="SUPFAM" id="SSF88697">
    <property type="entry name" value="PUA domain-like"/>
    <property type="match status" value="1"/>
</dbReference>
<dbReference type="InterPro" id="IPR011704">
    <property type="entry name" value="ATPase_dyneun-rel_AAA"/>
</dbReference>
<name>A0A3E2V7A1_9FIRM</name>
<organism evidence="3 4">
    <name type="scientific">Faecalibacterium prausnitzii</name>
    <dbReference type="NCBI Taxonomy" id="853"/>
    <lineage>
        <taxon>Bacteria</taxon>
        <taxon>Bacillati</taxon>
        <taxon>Bacillota</taxon>
        <taxon>Clostridia</taxon>
        <taxon>Eubacteriales</taxon>
        <taxon>Oscillospiraceae</taxon>
        <taxon>Faecalibacterium</taxon>
    </lineage>
</organism>
<dbReference type="EMBL" id="QVEZ01000002">
    <property type="protein sequence ID" value="RGC06437.1"/>
    <property type="molecule type" value="Genomic_DNA"/>
</dbReference>
<dbReference type="CDD" id="cd00009">
    <property type="entry name" value="AAA"/>
    <property type="match status" value="1"/>
</dbReference>
<dbReference type="InterPro" id="IPR002740">
    <property type="entry name" value="EVE_domain"/>
</dbReference>
<accession>A0A3E2V7A1</accession>
<dbReference type="AlphaFoldDB" id="A0A3E2V7A1"/>
<evidence type="ECO:0000313" key="3">
    <source>
        <dbReference type="EMBL" id="RGC06437.1"/>
    </source>
</evidence>
<dbReference type="Pfam" id="PF07728">
    <property type="entry name" value="AAA_5"/>
    <property type="match status" value="1"/>
</dbReference>
<evidence type="ECO:0000259" key="2">
    <source>
        <dbReference type="Pfam" id="PF07728"/>
    </source>
</evidence>
<feature type="domain" description="EVE" evidence="1">
    <location>
        <begin position="384"/>
        <end position="507"/>
    </location>
</feature>
<dbReference type="RefSeq" id="WP_117477441.1">
    <property type="nucleotide sequence ID" value="NZ_QVEZ01000002.1"/>
</dbReference>
<dbReference type="PANTHER" id="PTHR37291:SF1">
    <property type="entry name" value="TYPE IV METHYL-DIRECTED RESTRICTION ENZYME ECOKMCRB SUBUNIT"/>
    <property type="match status" value="1"/>
</dbReference>
<dbReference type="InterPro" id="IPR027417">
    <property type="entry name" value="P-loop_NTPase"/>
</dbReference>
<dbReference type="Gene3D" id="3.10.590.10">
    <property type="entry name" value="ph1033 like domains"/>
    <property type="match status" value="1"/>
</dbReference>
<evidence type="ECO:0000313" key="4">
    <source>
        <dbReference type="Proteomes" id="UP000261079"/>
    </source>
</evidence>
<reference evidence="3 4" key="1">
    <citation type="submission" date="2018-08" db="EMBL/GenBank/DDBJ databases">
        <title>A genome reference for cultivated species of the human gut microbiota.</title>
        <authorList>
            <person name="Zou Y."/>
            <person name="Xue W."/>
            <person name="Luo G."/>
        </authorList>
    </citation>
    <scope>NUCLEOTIDE SEQUENCE [LARGE SCALE GENOMIC DNA]</scope>
    <source>
        <strain evidence="3 4">AM42-11AC</strain>
    </source>
</reference>
<dbReference type="GO" id="GO:0016887">
    <property type="term" value="F:ATP hydrolysis activity"/>
    <property type="evidence" value="ECO:0007669"/>
    <property type="project" value="InterPro"/>
</dbReference>
<gene>
    <name evidence="3" type="ORF">DW905_04010</name>
</gene>
<dbReference type="Pfam" id="PF01878">
    <property type="entry name" value="EVE"/>
    <property type="match status" value="1"/>
</dbReference>
<comment type="caution">
    <text evidence="3">The sequence shown here is derived from an EMBL/GenBank/DDBJ whole genome shotgun (WGS) entry which is preliminary data.</text>
</comment>
<sequence>MIDLAKLEPVLNGYQTYFPKHWPRGEDFKWEAAQHFHDHWNIDAIDFAGMFKEATAKVSSLLDTGYAYPRAMILNFAAADCEATRAMFRSLFDESTELSKRIIAFQAATEEIHTKYNDGSWNNHYQNTSAISVYLWLRYPDQYYIYRYSVARDISDALNFDAPPKRDGSVESLLNSYRLYDELRAALSQNIAVTQMIRSAIDAAPAGKYWPDTHWNIAAIDLGFYLSRFYLAEQKAAQMQAGWFPAKSEYDPGITTAQWSALLQDTSVFTPEALRVMKCMLDYGGQATCKQLAIKYGGTSNFYISNTYHLAQRVAEKTGCRIMPRDSESMRWWPILYVGKKVGTKADGTYIWRLRDELLQALKKTDLSKIPAATAACEAPSRHYWWLTANPKIWSYSSLRVGEEQTYTLYNDNGNKRRIFQNFLDAKAGDLVIGYEANPVKRVVALAKITQENNGKEIYFEKTESLTSPIEYAALKSFPELEKMEFFVQQNGSLFKLSEGEYNFILDLIREENPAPVRSIASNAYTKSDFLNSVFLSEPRYDVLVSLLRRKKNVILQGAPGVGKTYAAKRLAYSMMGQADSSRVEFVQFHQNYSYEDFMLGYRPDGSGFKLTEGVFYRFCQKASNDPDREYFFLIDEINRGNLSKIFGELMMLIESDHRGEKITLAYNGMPFYVPENLYIIGMMNTADRSLAMIDYALRRRFSFFEMEPAFTSEGFQKYQSALDNETFNVLVEQIKALNREITTDASLGSGFRIGHSYFCLADPAACTTNRLRSVVEFDILPTLAEYWFDAPDKLHRWEENLRGVFNDD</sequence>